<feature type="transmembrane region" description="Helical" evidence="1">
    <location>
        <begin position="81"/>
        <end position="103"/>
    </location>
</feature>
<protein>
    <submittedName>
        <fullName evidence="3">Sulfite exporter TauE/SafE family protein</fullName>
    </submittedName>
</protein>
<keyword evidence="1" id="KW-0472">Membrane</keyword>
<comment type="caution">
    <text evidence="3">The sequence shown here is derived from an EMBL/GenBank/DDBJ whole genome shotgun (WGS) entry which is preliminary data.</text>
</comment>
<dbReference type="InterPro" id="IPR039447">
    <property type="entry name" value="UreH-like_TM_dom"/>
</dbReference>
<feature type="transmembrane region" description="Helical" evidence="1">
    <location>
        <begin position="163"/>
        <end position="186"/>
    </location>
</feature>
<dbReference type="Proteomes" id="UP001219956">
    <property type="component" value="Unassembled WGS sequence"/>
</dbReference>
<dbReference type="Pfam" id="PF13386">
    <property type="entry name" value="DsbD_2"/>
    <property type="match status" value="1"/>
</dbReference>
<evidence type="ECO:0000259" key="2">
    <source>
        <dbReference type="Pfam" id="PF13386"/>
    </source>
</evidence>
<dbReference type="RefSeq" id="WP_272751954.1">
    <property type="nucleotide sequence ID" value="NZ_JAQQLF010000011.1"/>
</dbReference>
<organism evidence="3 4">
    <name type="scientific">Vogesella aquatica</name>
    <dbReference type="NCBI Taxonomy" id="2984206"/>
    <lineage>
        <taxon>Bacteria</taxon>
        <taxon>Pseudomonadati</taxon>
        <taxon>Pseudomonadota</taxon>
        <taxon>Betaproteobacteria</taxon>
        <taxon>Neisseriales</taxon>
        <taxon>Chromobacteriaceae</taxon>
        <taxon>Vogesella</taxon>
    </lineage>
</organism>
<evidence type="ECO:0000256" key="1">
    <source>
        <dbReference type="SAM" id="Phobius"/>
    </source>
</evidence>
<keyword evidence="4" id="KW-1185">Reference proteome</keyword>
<feature type="transmembrane region" description="Helical" evidence="1">
    <location>
        <begin position="198"/>
        <end position="219"/>
    </location>
</feature>
<proteinExistence type="predicted"/>
<reference evidence="3 4" key="1">
    <citation type="submission" date="2023-01" db="EMBL/GenBank/DDBJ databases">
        <title>Novel species of the genus Vogesella isolated from rivers.</title>
        <authorList>
            <person name="Lu H."/>
        </authorList>
    </citation>
    <scope>NUCLEOTIDE SEQUENCE [LARGE SCALE GENOMIC DNA]</scope>
    <source>
        <strain evidence="3 4">DC21W</strain>
    </source>
</reference>
<feature type="transmembrane region" description="Helical" evidence="1">
    <location>
        <begin position="6"/>
        <end position="31"/>
    </location>
</feature>
<feature type="transmembrane region" description="Helical" evidence="1">
    <location>
        <begin position="131"/>
        <end position="157"/>
    </location>
</feature>
<keyword evidence="1" id="KW-1133">Transmembrane helix</keyword>
<dbReference type="PANTHER" id="PTHR42208">
    <property type="entry name" value="HEAVY METAL TRANSPORTER-RELATED"/>
    <property type="match status" value="1"/>
</dbReference>
<feature type="domain" description="Urease accessory protein UreH-like transmembrane" evidence="2">
    <location>
        <begin position="9"/>
        <end position="212"/>
    </location>
</feature>
<accession>A0ABT5IYI9</accession>
<evidence type="ECO:0000313" key="4">
    <source>
        <dbReference type="Proteomes" id="UP001219956"/>
    </source>
</evidence>
<name>A0ABT5IYI9_9NEIS</name>
<keyword evidence="1" id="KW-0812">Transmembrane</keyword>
<evidence type="ECO:0000313" key="3">
    <source>
        <dbReference type="EMBL" id="MDC7717641.1"/>
    </source>
</evidence>
<dbReference type="PANTHER" id="PTHR42208:SF1">
    <property type="entry name" value="HEAVY METAL TRANSPORTER"/>
    <property type="match status" value="1"/>
</dbReference>
<gene>
    <name evidence="3" type="ORF">PQU95_10500</name>
</gene>
<sequence length="220" mass="23219">MLEISLLSLFITGLLGGVHCLGMCGGIVTAISVSGTGQKPLLQVGYNLGRLASYTLMGALLGGLSEWGMAQASYRPLQVGLFALANVLLVLLGLYLAGFSAMVGRIEKLGSPLWQHLQPLARRFLPVRHPWHSIMVGAIWGWVPCGLVYTASLAALATQSASGGALAMLSFGLGTLPNLLLMGAFAAKLQQLKQKRPVRLFAGLTVCAIGLWHLANLIIS</sequence>
<feature type="transmembrane region" description="Helical" evidence="1">
    <location>
        <begin position="51"/>
        <end position="69"/>
    </location>
</feature>
<dbReference type="EMBL" id="JAQQLF010000011">
    <property type="protein sequence ID" value="MDC7717641.1"/>
    <property type="molecule type" value="Genomic_DNA"/>
</dbReference>